<sequence>MHNSAHTPQSEDCQCDDSQENCQARVAVEGGDHNPNFLQRFHSVFFRLQRRDDRAVGAGYTAAHPAGELCEHDSPRALFFPLAVPPCGSDGQPMLQSPTSTNQCDRKKKSHNKELGLLWRILGKFKSEPKLAHKFCNVHGVNCPFDMSGADRAVGAGHTVAHPAGELCPHDSPRALLFPLAVSPYGWTL</sequence>
<gene>
    <name evidence="1" type="ORF">TRP8649_01367</name>
</gene>
<name>A0A238JAN0_9RHOB</name>
<reference evidence="2" key="1">
    <citation type="submission" date="2017-05" db="EMBL/GenBank/DDBJ databases">
        <authorList>
            <person name="Rodrigo-Torres L."/>
            <person name="Arahal R. D."/>
            <person name="Lucena T."/>
        </authorList>
    </citation>
    <scope>NUCLEOTIDE SEQUENCE [LARGE SCALE GENOMIC DNA]</scope>
    <source>
        <strain evidence="2">CECT 8649</strain>
    </source>
</reference>
<keyword evidence="2" id="KW-1185">Reference proteome</keyword>
<evidence type="ECO:0000313" key="2">
    <source>
        <dbReference type="Proteomes" id="UP000225972"/>
    </source>
</evidence>
<proteinExistence type="predicted"/>
<evidence type="ECO:0000313" key="1">
    <source>
        <dbReference type="EMBL" id="SMX27264.1"/>
    </source>
</evidence>
<dbReference type="EMBL" id="FXXP01000001">
    <property type="protein sequence ID" value="SMX27264.1"/>
    <property type="molecule type" value="Genomic_DNA"/>
</dbReference>
<organism evidence="1 2">
    <name type="scientific">Pelagimonas phthalicica</name>
    <dbReference type="NCBI Taxonomy" id="1037362"/>
    <lineage>
        <taxon>Bacteria</taxon>
        <taxon>Pseudomonadati</taxon>
        <taxon>Pseudomonadota</taxon>
        <taxon>Alphaproteobacteria</taxon>
        <taxon>Rhodobacterales</taxon>
        <taxon>Roseobacteraceae</taxon>
        <taxon>Pelagimonas</taxon>
    </lineage>
</organism>
<dbReference type="Proteomes" id="UP000225972">
    <property type="component" value="Unassembled WGS sequence"/>
</dbReference>
<dbReference type="AlphaFoldDB" id="A0A238JAN0"/>
<accession>A0A238JAN0</accession>
<protein>
    <submittedName>
        <fullName evidence="1">Uncharacterized protein</fullName>
    </submittedName>
</protein>